<keyword evidence="2" id="KW-1185">Reference proteome</keyword>
<proteinExistence type="predicted"/>
<gene>
    <name evidence="1" type="ORF">CEXT_353071</name>
</gene>
<dbReference type="EMBL" id="BPLR01005566">
    <property type="protein sequence ID" value="GIY03336.1"/>
    <property type="molecule type" value="Genomic_DNA"/>
</dbReference>
<evidence type="ECO:0000313" key="2">
    <source>
        <dbReference type="Proteomes" id="UP001054945"/>
    </source>
</evidence>
<evidence type="ECO:0000313" key="1">
    <source>
        <dbReference type="EMBL" id="GIY03336.1"/>
    </source>
</evidence>
<protein>
    <submittedName>
        <fullName evidence="1">Uncharacterized protein</fullName>
    </submittedName>
</protein>
<dbReference type="Proteomes" id="UP001054945">
    <property type="component" value="Unassembled WGS sequence"/>
</dbReference>
<organism evidence="1 2">
    <name type="scientific">Caerostris extrusa</name>
    <name type="common">Bark spider</name>
    <name type="synonym">Caerostris bankana</name>
    <dbReference type="NCBI Taxonomy" id="172846"/>
    <lineage>
        <taxon>Eukaryota</taxon>
        <taxon>Metazoa</taxon>
        <taxon>Ecdysozoa</taxon>
        <taxon>Arthropoda</taxon>
        <taxon>Chelicerata</taxon>
        <taxon>Arachnida</taxon>
        <taxon>Araneae</taxon>
        <taxon>Araneomorphae</taxon>
        <taxon>Entelegynae</taxon>
        <taxon>Araneoidea</taxon>
        <taxon>Araneidae</taxon>
        <taxon>Caerostris</taxon>
    </lineage>
</organism>
<sequence length="105" mass="12663">MIIIQMLIMCTAGRNTKFRKRQTPPNRCEVSCADNMFKSPKAFKYPYISSSRNPKRAPMSRISFVIGEIFKWRVECWLLWTRLAYVFQQKFKAWRYFWKASSSIY</sequence>
<reference evidence="1 2" key="1">
    <citation type="submission" date="2021-06" db="EMBL/GenBank/DDBJ databases">
        <title>Caerostris extrusa draft genome.</title>
        <authorList>
            <person name="Kono N."/>
            <person name="Arakawa K."/>
        </authorList>
    </citation>
    <scope>NUCLEOTIDE SEQUENCE [LARGE SCALE GENOMIC DNA]</scope>
</reference>
<name>A0AAV4Q493_CAEEX</name>
<dbReference type="AlphaFoldDB" id="A0AAV4Q493"/>
<accession>A0AAV4Q493</accession>
<comment type="caution">
    <text evidence="1">The sequence shown here is derived from an EMBL/GenBank/DDBJ whole genome shotgun (WGS) entry which is preliminary data.</text>
</comment>